<feature type="binding site" evidence="6">
    <location>
        <begin position="136"/>
        <end position="137"/>
    </location>
    <ligand>
        <name>ATP</name>
        <dbReference type="ChEBI" id="CHEBI:30616"/>
    </ligand>
</feature>
<protein>
    <recommendedName>
        <fullName evidence="6 8">Adenylate kinase</fullName>
        <shortName evidence="6">AK</shortName>
        <ecNumber evidence="6 8">2.7.4.3</ecNumber>
    </recommendedName>
    <alternativeName>
        <fullName evidence="6">ATP-AMP transphosphorylase</fullName>
    </alternativeName>
    <alternativeName>
        <fullName evidence="6">ATP:AMP phosphotransferase</fullName>
    </alternativeName>
    <alternativeName>
        <fullName evidence="6">Adenylate monophosphate kinase</fullName>
    </alternativeName>
</protein>
<dbReference type="CDD" id="cd01428">
    <property type="entry name" value="ADK"/>
    <property type="match status" value="1"/>
</dbReference>
<accession>A0A934N9C4</accession>
<feature type="binding site" evidence="6">
    <location>
        <position position="199"/>
    </location>
    <ligand>
        <name>ATP</name>
        <dbReference type="ChEBI" id="CHEBI:30616"/>
    </ligand>
</feature>
<keyword evidence="1 6" id="KW-0808">Transferase</keyword>
<dbReference type="InterPro" id="IPR006259">
    <property type="entry name" value="Adenyl_kin_sub"/>
</dbReference>
<dbReference type="NCBIfam" id="NF001381">
    <property type="entry name" value="PRK00279.1-3"/>
    <property type="match status" value="1"/>
</dbReference>
<feature type="binding site" evidence="6">
    <location>
        <position position="31"/>
    </location>
    <ligand>
        <name>AMP</name>
        <dbReference type="ChEBI" id="CHEBI:456215"/>
    </ligand>
</feature>
<evidence type="ECO:0000256" key="2">
    <source>
        <dbReference type="ARBA" id="ARBA00022727"/>
    </source>
</evidence>
<feature type="binding site" evidence="6">
    <location>
        <position position="153"/>
    </location>
    <ligand>
        <name>Zn(2+)</name>
        <dbReference type="ChEBI" id="CHEBI:29105"/>
        <note>structural</note>
    </ligand>
</feature>
<feature type="binding site" evidence="6">
    <location>
        <position position="150"/>
    </location>
    <ligand>
        <name>Zn(2+)</name>
        <dbReference type="ChEBI" id="CHEBI:29105"/>
        <note>structural</note>
    </ligand>
</feature>
<evidence type="ECO:0000259" key="9">
    <source>
        <dbReference type="Pfam" id="PF05191"/>
    </source>
</evidence>
<keyword evidence="11" id="KW-1185">Reference proteome</keyword>
<keyword evidence="4 6" id="KW-0418">Kinase</keyword>
<keyword evidence="5 6" id="KW-0067">ATP-binding</keyword>
<dbReference type="AlphaFoldDB" id="A0A934N9C4"/>
<comment type="function">
    <text evidence="6">Catalyzes the reversible transfer of the terminal phosphate group between ATP and AMP. Plays an important role in cellular energy homeostasis and in adenine nucleotide metabolism.</text>
</comment>
<evidence type="ECO:0000256" key="3">
    <source>
        <dbReference type="ARBA" id="ARBA00022741"/>
    </source>
</evidence>
<dbReference type="Proteomes" id="UP000612893">
    <property type="component" value="Unassembled WGS sequence"/>
</dbReference>
<evidence type="ECO:0000256" key="4">
    <source>
        <dbReference type="ARBA" id="ARBA00022777"/>
    </source>
</evidence>
<keyword evidence="3 6" id="KW-0547">Nucleotide-binding</keyword>
<gene>
    <name evidence="6" type="primary">adk</name>
    <name evidence="10" type="ORF">JF922_12455</name>
</gene>
<keyword evidence="2 6" id="KW-0545">Nucleotide biosynthesis</keyword>
<keyword evidence="6" id="KW-0963">Cytoplasm</keyword>
<feature type="binding site" evidence="6">
    <location>
        <begin position="57"/>
        <end position="59"/>
    </location>
    <ligand>
        <name>AMP</name>
        <dbReference type="ChEBI" id="CHEBI:456215"/>
    </ligand>
</feature>
<proteinExistence type="inferred from homology"/>
<dbReference type="PRINTS" id="PR00094">
    <property type="entry name" value="ADENYLTKNASE"/>
</dbReference>
<dbReference type="GO" id="GO:0008270">
    <property type="term" value="F:zinc ion binding"/>
    <property type="evidence" value="ECO:0007669"/>
    <property type="project" value="UniProtKB-UniRule"/>
</dbReference>
<dbReference type="Gene3D" id="3.40.50.300">
    <property type="entry name" value="P-loop containing nucleotide triphosphate hydrolases"/>
    <property type="match status" value="1"/>
</dbReference>
<feature type="binding site" evidence="6">
    <location>
        <position position="36"/>
    </location>
    <ligand>
        <name>AMP</name>
        <dbReference type="ChEBI" id="CHEBI:456215"/>
    </ligand>
</feature>
<dbReference type="NCBIfam" id="NF001380">
    <property type="entry name" value="PRK00279.1-2"/>
    <property type="match status" value="1"/>
</dbReference>
<dbReference type="GO" id="GO:0005524">
    <property type="term" value="F:ATP binding"/>
    <property type="evidence" value="ECO:0007669"/>
    <property type="project" value="UniProtKB-UniRule"/>
</dbReference>
<dbReference type="GO" id="GO:0004017">
    <property type="term" value="F:AMP kinase activity"/>
    <property type="evidence" value="ECO:0007669"/>
    <property type="project" value="UniProtKB-UniRule"/>
</dbReference>
<feature type="region of interest" description="NMP" evidence="6">
    <location>
        <begin position="30"/>
        <end position="59"/>
    </location>
</feature>
<reference evidence="10" key="1">
    <citation type="submission" date="2020-10" db="EMBL/GenBank/DDBJ databases">
        <title>Ca. Dormibacterota MAGs.</title>
        <authorList>
            <person name="Montgomery K."/>
        </authorList>
    </citation>
    <scope>NUCLEOTIDE SEQUENCE [LARGE SCALE GENOMIC DNA]</scope>
    <source>
        <strain evidence="10">SC8812_S17_10</strain>
    </source>
</reference>
<comment type="similarity">
    <text evidence="6 7">Belongs to the adenylate kinase family.</text>
</comment>
<feature type="binding site" evidence="6">
    <location>
        <begin position="10"/>
        <end position="15"/>
    </location>
    <ligand>
        <name>ATP</name>
        <dbReference type="ChEBI" id="CHEBI:30616"/>
    </ligand>
</feature>
<dbReference type="InterPro" id="IPR027417">
    <property type="entry name" value="P-loop_NTPase"/>
</dbReference>
<dbReference type="GO" id="GO:0005737">
    <property type="term" value="C:cytoplasm"/>
    <property type="evidence" value="ECO:0007669"/>
    <property type="project" value="UniProtKB-SubCell"/>
</dbReference>
<dbReference type="Pfam" id="PF00406">
    <property type="entry name" value="ADK"/>
    <property type="match status" value="1"/>
</dbReference>
<dbReference type="PROSITE" id="PS00113">
    <property type="entry name" value="ADENYLATE_KINASE"/>
    <property type="match status" value="1"/>
</dbReference>
<comment type="pathway">
    <text evidence="6">Purine metabolism; AMP biosynthesis via salvage pathway; AMP from ADP: step 1/1.</text>
</comment>
<comment type="caution">
    <text evidence="10">The sequence shown here is derived from an EMBL/GenBank/DDBJ whole genome shotgun (WGS) entry which is preliminary data.</text>
</comment>
<dbReference type="EMBL" id="JAEKNR010000132">
    <property type="protein sequence ID" value="MBJ7598878.1"/>
    <property type="molecule type" value="Genomic_DNA"/>
</dbReference>
<dbReference type="FunFam" id="3.40.50.300:FF:000106">
    <property type="entry name" value="Adenylate kinase mitochondrial"/>
    <property type="match status" value="1"/>
</dbReference>
<dbReference type="Pfam" id="PF05191">
    <property type="entry name" value="ADK_lid"/>
    <property type="match status" value="1"/>
</dbReference>
<dbReference type="GO" id="GO:0044209">
    <property type="term" value="P:AMP salvage"/>
    <property type="evidence" value="ECO:0007669"/>
    <property type="project" value="UniProtKB-UniRule"/>
</dbReference>
<dbReference type="PANTHER" id="PTHR23359">
    <property type="entry name" value="NUCLEOTIDE KINASE"/>
    <property type="match status" value="1"/>
</dbReference>
<feature type="binding site" evidence="6">
    <location>
        <position position="130"/>
    </location>
    <ligand>
        <name>Zn(2+)</name>
        <dbReference type="ChEBI" id="CHEBI:29105"/>
        <note>structural</note>
    </ligand>
</feature>
<feature type="region of interest" description="LID" evidence="6">
    <location>
        <begin position="126"/>
        <end position="163"/>
    </location>
</feature>
<comment type="catalytic activity">
    <reaction evidence="6 8">
        <text>AMP + ATP = 2 ADP</text>
        <dbReference type="Rhea" id="RHEA:12973"/>
        <dbReference type="ChEBI" id="CHEBI:30616"/>
        <dbReference type="ChEBI" id="CHEBI:456215"/>
        <dbReference type="ChEBI" id="CHEBI:456216"/>
        <dbReference type="EC" id="2.7.4.3"/>
    </reaction>
</comment>
<evidence type="ECO:0000256" key="7">
    <source>
        <dbReference type="RuleBase" id="RU003330"/>
    </source>
</evidence>
<feature type="domain" description="Adenylate kinase active site lid" evidence="9">
    <location>
        <begin position="127"/>
        <end position="162"/>
    </location>
</feature>
<sequence length="220" mass="24424">MFLTLFGAPGSGKGTQAAFLVERLRIPQISTGELLRAEAASGTKLGELAKEYMGRGDLVPDDVTVDVFRRRLAQPDVAEGVLLDGFPRTVPQAVELDRVLKGMGRRMDRVIFIRVRPEELVSRLSGRLTCPVCGRTYHPVLARPRVDTLCDRDGAELIERDDDKAETAQRRISVYLERTVPVLEYYRRQGVVDEVSGEGHIAEVRRRIMDSIAAPHGGGE</sequence>
<feature type="binding site" evidence="6">
    <location>
        <begin position="85"/>
        <end position="88"/>
    </location>
    <ligand>
        <name>AMP</name>
        <dbReference type="ChEBI" id="CHEBI:456215"/>
    </ligand>
</feature>
<evidence type="ECO:0000256" key="8">
    <source>
        <dbReference type="RuleBase" id="RU003331"/>
    </source>
</evidence>
<evidence type="ECO:0000313" key="11">
    <source>
        <dbReference type="Proteomes" id="UP000612893"/>
    </source>
</evidence>
<dbReference type="SUPFAM" id="SSF52540">
    <property type="entry name" value="P-loop containing nucleoside triphosphate hydrolases"/>
    <property type="match status" value="1"/>
</dbReference>
<dbReference type="InterPro" id="IPR000850">
    <property type="entry name" value="Adenylat/UMP-CMP_kin"/>
</dbReference>
<evidence type="ECO:0000256" key="6">
    <source>
        <dbReference type="HAMAP-Rule" id="MF_00235"/>
    </source>
</evidence>
<evidence type="ECO:0000256" key="5">
    <source>
        <dbReference type="ARBA" id="ARBA00022840"/>
    </source>
</evidence>
<comment type="subunit">
    <text evidence="6 8">Monomer.</text>
</comment>
<dbReference type="EC" id="2.7.4.3" evidence="6 8"/>
<name>A0A934N9C4_9BACT</name>
<keyword evidence="6" id="KW-0479">Metal-binding</keyword>
<evidence type="ECO:0000256" key="1">
    <source>
        <dbReference type="ARBA" id="ARBA00022679"/>
    </source>
</evidence>
<organism evidence="10 11">
    <name type="scientific">Candidatus Nephthysia bennettiae</name>
    <dbReference type="NCBI Taxonomy" id="3127016"/>
    <lineage>
        <taxon>Bacteria</taxon>
        <taxon>Bacillati</taxon>
        <taxon>Candidatus Dormiibacterota</taxon>
        <taxon>Candidatus Dormibacteria</taxon>
        <taxon>Candidatus Dormibacterales</taxon>
        <taxon>Candidatus Dormibacteraceae</taxon>
        <taxon>Candidatus Nephthysia</taxon>
    </lineage>
</organism>
<dbReference type="InterPro" id="IPR007862">
    <property type="entry name" value="Adenylate_kinase_lid-dom"/>
</dbReference>
<comment type="domain">
    <text evidence="6">Consists of three domains, a large central CORE domain and two small peripheral domains, NMPbind and LID, which undergo movements during catalysis. The LID domain closes over the site of phosphoryl transfer upon ATP binding. Assembling and dissambling the active center during each catalytic cycle provides an effective means to prevent ATP hydrolysis. Some bacteria have evolved a zinc-coordinating structure that stabilizes the LID domain.</text>
</comment>
<feature type="binding site" evidence="6">
    <location>
        <position position="160"/>
    </location>
    <ligand>
        <name>AMP</name>
        <dbReference type="ChEBI" id="CHEBI:456215"/>
    </ligand>
</feature>
<feature type="binding site" evidence="6">
    <location>
        <position position="133"/>
    </location>
    <ligand>
        <name>Zn(2+)</name>
        <dbReference type="ChEBI" id="CHEBI:29105"/>
        <note>structural</note>
    </ligand>
</feature>
<comment type="subcellular location">
    <subcellularLocation>
        <location evidence="6 8">Cytoplasm</location>
    </subcellularLocation>
</comment>
<dbReference type="HAMAP" id="MF_00235">
    <property type="entry name" value="Adenylate_kinase_Adk"/>
    <property type="match status" value="1"/>
</dbReference>
<feature type="binding site" evidence="6">
    <location>
        <position position="92"/>
    </location>
    <ligand>
        <name>AMP</name>
        <dbReference type="ChEBI" id="CHEBI:456215"/>
    </ligand>
</feature>
<feature type="binding site" evidence="6">
    <location>
        <position position="171"/>
    </location>
    <ligand>
        <name>AMP</name>
        <dbReference type="ChEBI" id="CHEBI:456215"/>
    </ligand>
</feature>
<keyword evidence="6" id="KW-0862">Zinc</keyword>
<dbReference type="NCBIfam" id="TIGR01351">
    <property type="entry name" value="adk"/>
    <property type="match status" value="1"/>
</dbReference>
<dbReference type="RefSeq" id="WP_338202082.1">
    <property type="nucleotide sequence ID" value="NZ_JAEKNR010000132.1"/>
</dbReference>
<evidence type="ECO:0000313" key="10">
    <source>
        <dbReference type="EMBL" id="MBJ7598878.1"/>
    </source>
</evidence>
<dbReference type="InterPro" id="IPR033690">
    <property type="entry name" value="Adenylat_kinase_CS"/>
</dbReference>
<feature type="binding site" evidence="6">
    <location>
        <position position="127"/>
    </location>
    <ligand>
        <name>ATP</name>
        <dbReference type="ChEBI" id="CHEBI:30616"/>
    </ligand>
</feature>